<evidence type="ECO:0000256" key="2">
    <source>
        <dbReference type="ARBA" id="ARBA00022617"/>
    </source>
</evidence>
<keyword evidence="4 7" id="KW-0560">Oxidoreductase</keyword>
<evidence type="ECO:0000313" key="9">
    <source>
        <dbReference type="EMBL" id="QEV50303.1"/>
    </source>
</evidence>
<dbReference type="InterPro" id="IPR002397">
    <property type="entry name" value="Cyt_P450_B"/>
</dbReference>
<keyword evidence="5 7" id="KW-0408">Iron</keyword>
<name>A0AAE6NE44_STRPT</name>
<dbReference type="GO" id="GO:0016705">
    <property type="term" value="F:oxidoreductase activity, acting on paired donors, with incorporation or reduction of molecular oxygen"/>
    <property type="evidence" value="ECO:0007669"/>
    <property type="project" value="InterPro"/>
</dbReference>
<dbReference type="Proteomes" id="UP000325458">
    <property type="component" value="Chromosome"/>
</dbReference>
<dbReference type="AlphaFoldDB" id="A0AAE6NE44"/>
<sequence length="408" mass="44773">MPVRRPASFVTSERDQDCPFDPSRTLVRMREEDGLPRLRVFHPVRGEIEAIVVTRYGDVRAAFAEDLLVTGNGIDTTMPRTLFNQPGFLPAYSGAEHQRLRRMLTGCFTVRQVEQLRPAIEEMVSAHLDAMVAHGPVVDLVEAFALPIPSLAICELLEVPYETRSMFQRCSQVIMDGTACADQLVAASAELNAAMQELVTRNRAAPGDGVLGRLVRQHGEDLTDAELLGFGTTLLVGGHETTATMLALSVLALLRNPNQLAALRDDTSVTNTAVEELLRYLAIPAPLLRMAVEDVEICGSRIAAGEYVLLSPLTANRDPDLVPEWPDTLDVHRRPVAQMSFGFGVHQCLGQQLARLELKIALPALLRRFPTLELAVPDTDLRFREGSTVYGVEALPVSWRPGNAGGRK</sequence>
<dbReference type="GO" id="GO:0020037">
    <property type="term" value="F:heme binding"/>
    <property type="evidence" value="ECO:0007669"/>
    <property type="project" value="InterPro"/>
</dbReference>
<dbReference type="PANTHER" id="PTHR46696:SF1">
    <property type="entry name" value="CYTOCHROME P450 YJIB-RELATED"/>
    <property type="match status" value="1"/>
</dbReference>
<dbReference type="GO" id="GO:0005506">
    <property type="term" value="F:iron ion binding"/>
    <property type="evidence" value="ECO:0007669"/>
    <property type="project" value="InterPro"/>
</dbReference>
<protein>
    <submittedName>
        <fullName evidence="9">Cytochrome P450</fullName>
    </submittedName>
    <submittedName>
        <fullName evidence="8">Pentalenic acid synthase</fullName>
        <ecNumber evidence="8">1.14.15.11</ecNumber>
    </submittedName>
</protein>
<dbReference type="InterPro" id="IPR001128">
    <property type="entry name" value="Cyt_P450"/>
</dbReference>
<dbReference type="PROSITE" id="PS00086">
    <property type="entry name" value="CYTOCHROME_P450"/>
    <property type="match status" value="1"/>
</dbReference>
<evidence type="ECO:0000313" key="10">
    <source>
        <dbReference type="Proteomes" id="UP000194225"/>
    </source>
</evidence>
<dbReference type="PANTHER" id="PTHR46696">
    <property type="entry name" value="P450, PUTATIVE (EUROFUNG)-RELATED"/>
    <property type="match status" value="1"/>
</dbReference>
<evidence type="ECO:0000256" key="3">
    <source>
        <dbReference type="ARBA" id="ARBA00022723"/>
    </source>
</evidence>
<dbReference type="EMBL" id="CP023691">
    <property type="protein sequence ID" value="QEV50303.1"/>
    <property type="molecule type" value="Genomic_DNA"/>
</dbReference>
<evidence type="ECO:0000256" key="7">
    <source>
        <dbReference type="RuleBase" id="RU000461"/>
    </source>
</evidence>
<proteinExistence type="inferred from homology"/>
<keyword evidence="10" id="KW-1185">Reference proteome</keyword>
<keyword evidence="6 7" id="KW-0503">Monooxygenase</keyword>
<evidence type="ECO:0000256" key="1">
    <source>
        <dbReference type="ARBA" id="ARBA00010617"/>
    </source>
</evidence>
<evidence type="ECO:0000313" key="11">
    <source>
        <dbReference type="Proteomes" id="UP000325458"/>
    </source>
</evidence>
<reference evidence="8 10" key="1">
    <citation type="submission" date="2016-09" db="EMBL/GenBank/DDBJ databases">
        <title>Streptomyces platensis DSM40041, a candidate organism with high potential of specific P450 cytochromes.</title>
        <authorList>
            <person name="Grumaz C."/>
            <person name="Vainshtein Y."/>
            <person name="Kirstahler P."/>
            <person name="Sohn K."/>
        </authorList>
    </citation>
    <scope>NUCLEOTIDE SEQUENCE [LARGE SCALE GENOMIC DNA]</scope>
    <source>
        <strain evidence="8 10">DSM 40041</strain>
    </source>
</reference>
<dbReference type="InterPro" id="IPR036396">
    <property type="entry name" value="Cyt_P450_sf"/>
</dbReference>
<dbReference type="Gene3D" id="1.10.630.10">
    <property type="entry name" value="Cytochrome P450"/>
    <property type="match status" value="1"/>
</dbReference>
<dbReference type="PRINTS" id="PR00359">
    <property type="entry name" value="BP450"/>
</dbReference>
<reference evidence="9 11" key="2">
    <citation type="submission" date="2017-09" db="EMBL/GenBank/DDBJ databases">
        <authorList>
            <person name="Lee N."/>
            <person name="Cho B.-K."/>
        </authorList>
    </citation>
    <scope>NUCLEOTIDE SEQUENCE [LARGE SCALE GENOMIC DNA]</scope>
    <source>
        <strain evidence="9 11">ATCC 23948</strain>
    </source>
</reference>
<dbReference type="CDD" id="cd11030">
    <property type="entry name" value="CYP105-like"/>
    <property type="match status" value="1"/>
</dbReference>
<dbReference type="PRINTS" id="PR00385">
    <property type="entry name" value="P450"/>
</dbReference>
<dbReference type="KEGG" id="spla:CP981_00100"/>
<dbReference type="Pfam" id="PF00067">
    <property type="entry name" value="p450"/>
    <property type="match status" value="1"/>
</dbReference>
<evidence type="ECO:0000256" key="6">
    <source>
        <dbReference type="ARBA" id="ARBA00023033"/>
    </source>
</evidence>
<dbReference type="SUPFAM" id="SSF48264">
    <property type="entry name" value="Cytochrome P450"/>
    <property type="match status" value="1"/>
</dbReference>
<evidence type="ECO:0000256" key="4">
    <source>
        <dbReference type="ARBA" id="ARBA00023002"/>
    </source>
</evidence>
<dbReference type="Proteomes" id="UP000194225">
    <property type="component" value="Unassembled WGS sequence"/>
</dbReference>
<keyword evidence="2 7" id="KW-0349">Heme</keyword>
<dbReference type="InterPro" id="IPR017972">
    <property type="entry name" value="Cyt_P450_CS"/>
</dbReference>
<evidence type="ECO:0000256" key="5">
    <source>
        <dbReference type="ARBA" id="ARBA00023004"/>
    </source>
</evidence>
<gene>
    <name evidence="8" type="ORF">BG653_02318</name>
    <name evidence="9" type="ORF">CP981_00100</name>
</gene>
<dbReference type="GO" id="GO:0004497">
    <property type="term" value="F:monooxygenase activity"/>
    <property type="evidence" value="ECO:0007669"/>
    <property type="project" value="UniProtKB-KW"/>
</dbReference>
<dbReference type="EMBL" id="MIGA01000011">
    <property type="protein sequence ID" value="OSY46350.1"/>
    <property type="molecule type" value="Genomic_DNA"/>
</dbReference>
<accession>A0AAE6NE44</accession>
<dbReference type="EC" id="1.14.15.11" evidence="8"/>
<dbReference type="FunFam" id="1.10.630.10:FF:000018">
    <property type="entry name" value="Cytochrome P450 monooxygenase"/>
    <property type="match status" value="1"/>
</dbReference>
<keyword evidence="3 7" id="KW-0479">Metal-binding</keyword>
<comment type="similarity">
    <text evidence="1 7">Belongs to the cytochrome P450 family.</text>
</comment>
<evidence type="ECO:0000313" key="8">
    <source>
        <dbReference type="EMBL" id="OSY46350.1"/>
    </source>
</evidence>
<organism evidence="9 11">
    <name type="scientific">Streptomyces platensis</name>
    <dbReference type="NCBI Taxonomy" id="58346"/>
    <lineage>
        <taxon>Bacteria</taxon>
        <taxon>Bacillati</taxon>
        <taxon>Actinomycetota</taxon>
        <taxon>Actinomycetes</taxon>
        <taxon>Kitasatosporales</taxon>
        <taxon>Streptomycetaceae</taxon>
        <taxon>Streptomyces</taxon>
    </lineage>
</organism>